<dbReference type="PROSITE" id="PS51084">
    <property type="entry name" value="HIT_2"/>
    <property type="match status" value="1"/>
</dbReference>
<dbReference type="InterPro" id="IPR039384">
    <property type="entry name" value="HINT"/>
</dbReference>
<dbReference type="SUPFAM" id="SSF54197">
    <property type="entry name" value="HIT-like"/>
    <property type="match status" value="1"/>
</dbReference>
<dbReference type="AlphaFoldDB" id="A0A1F6DAP7"/>
<feature type="short sequence motif" description="Histidine triad motif" evidence="2 3">
    <location>
        <begin position="99"/>
        <end position="103"/>
    </location>
</feature>
<gene>
    <name evidence="5" type="ORF">A2765_02015</name>
</gene>
<dbReference type="Proteomes" id="UP000176377">
    <property type="component" value="Unassembled WGS sequence"/>
</dbReference>
<comment type="caution">
    <text evidence="5">The sequence shown here is derived from an EMBL/GenBank/DDBJ whole genome shotgun (WGS) entry which is preliminary data.</text>
</comment>
<organism evidence="5 6">
    <name type="scientific">Candidatus Kaiserbacteria bacterium RIFCSPHIGHO2_01_FULL_56_24</name>
    <dbReference type="NCBI Taxonomy" id="1798487"/>
    <lineage>
        <taxon>Bacteria</taxon>
        <taxon>Candidatus Kaiseribacteriota</taxon>
    </lineage>
</organism>
<evidence type="ECO:0000256" key="2">
    <source>
        <dbReference type="PIRSR" id="PIRSR601310-3"/>
    </source>
</evidence>
<dbReference type="EMBL" id="MFLA01000032">
    <property type="protein sequence ID" value="OGG58486.1"/>
    <property type="molecule type" value="Genomic_DNA"/>
</dbReference>
<reference evidence="5 6" key="1">
    <citation type="journal article" date="2016" name="Nat. Commun.">
        <title>Thousands of microbial genomes shed light on interconnected biogeochemical processes in an aquifer system.</title>
        <authorList>
            <person name="Anantharaman K."/>
            <person name="Brown C.T."/>
            <person name="Hug L.A."/>
            <person name="Sharon I."/>
            <person name="Castelle C.J."/>
            <person name="Probst A.J."/>
            <person name="Thomas B.C."/>
            <person name="Singh A."/>
            <person name="Wilkins M.J."/>
            <person name="Karaoz U."/>
            <person name="Brodie E.L."/>
            <person name="Williams K.H."/>
            <person name="Hubbard S.S."/>
            <person name="Banfield J.F."/>
        </authorList>
    </citation>
    <scope>NUCLEOTIDE SEQUENCE [LARGE SCALE GENOMIC DNA]</scope>
</reference>
<evidence type="ECO:0000256" key="3">
    <source>
        <dbReference type="PROSITE-ProRule" id="PRU00464"/>
    </source>
</evidence>
<dbReference type="InterPro" id="IPR019808">
    <property type="entry name" value="Histidine_triad_CS"/>
</dbReference>
<sequence length="140" mass="15350">MNEPGCIFCKIVAGEAPAIKVYEDDATLAFLTIEPVNAGHALVIPKEHVANVFEVSKETWASVQETVRKMARAVEKGVGAHGVNIGMNNREHAGQVVDHIHIHIIPRFKDDGVELMGHHARREDEGESVARKIRAELSKG</sequence>
<name>A0A1F6DAP7_9BACT</name>
<feature type="active site" description="Tele-AMP-histidine intermediate" evidence="1">
    <location>
        <position position="101"/>
    </location>
</feature>
<dbReference type="Pfam" id="PF01230">
    <property type="entry name" value="HIT"/>
    <property type="match status" value="1"/>
</dbReference>
<evidence type="ECO:0000313" key="5">
    <source>
        <dbReference type="EMBL" id="OGG58486.1"/>
    </source>
</evidence>
<dbReference type="PANTHER" id="PTHR46648:SF1">
    <property type="entry name" value="ADENOSINE 5'-MONOPHOSPHORAMIDASE HNT1"/>
    <property type="match status" value="1"/>
</dbReference>
<dbReference type="InterPro" id="IPR001310">
    <property type="entry name" value="Histidine_triad_HIT"/>
</dbReference>
<dbReference type="GO" id="GO:0003824">
    <property type="term" value="F:catalytic activity"/>
    <property type="evidence" value="ECO:0007669"/>
    <property type="project" value="InterPro"/>
</dbReference>
<feature type="domain" description="HIT" evidence="4">
    <location>
        <begin position="7"/>
        <end position="114"/>
    </location>
</feature>
<protein>
    <recommendedName>
        <fullName evidence="4">HIT domain-containing protein</fullName>
    </recommendedName>
</protein>
<dbReference type="InterPro" id="IPR011146">
    <property type="entry name" value="HIT-like"/>
</dbReference>
<dbReference type="InterPro" id="IPR036265">
    <property type="entry name" value="HIT-like_sf"/>
</dbReference>
<evidence type="ECO:0000313" key="6">
    <source>
        <dbReference type="Proteomes" id="UP000176377"/>
    </source>
</evidence>
<dbReference type="Gene3D" id="3.30.428.10">
    <property type="entry name" value="HIT-like"/>
    <property type="match status" value="1"/>
</dbReference>
<evidence type="ECO:0000256" key="1">
    <source>
        <dbReference type="PIRSR" id="PIRSR601310-1"/>
    </source>
</evidence>
<proteinExistence type="predicted"/>
<accession>A0A1F6DAP7</accession>
<evidence type="ECO:0000259" key="4">
    <source>
        <dbReference type="PROSITE" id="PS51084"/>
    </source>
</evidence>
<dbReference type="CDD" id="cd01277">
    <property type="entry name" value="HINT_subgroup"/>
    <property type="match status" value="1"/>
</dbReference>
<dbReference type="PANTHER" id="PTHR46648">
    <property type="entry name" value="HIT FAMILY PROTEIN 1"/>
    <property type="match status" value="1"/>
</dbReference>
<dbReference type="PROSITE" id="PS00892">
    <property type="entry name" value="HIT_1"/>
    <property type="match status" value="1"/>
</dbReference>
<dbReference type="PRINTS" id="PR00332">
    <property type="entry name" value="HISTRIAD"/>
</dbReference>
<dbReference type="GO" id="GO:0009117">
    <property type="term" value="P:nucleotide metabolic process"/>
    <property type="evidence" value="ECO:0007669"/>
    <property type="project" value="TreeGrafter"/>
</dbReference>